<keyword evidence="12" id="KW-0406">Ion transport</keyword>
<keyword evidence="4" id="KW-0813">Transport</keyword>
<dbReference type="GO" id="GO:0015677">
    <property type="term" value="P:copper ion import"/>
    <property type="evidence" value="ECO:0007669"/>
    <property type="project" value="TreeGrafter"/>
</dbReference>
<dbReference type="GO" id="GO:0006879">
    <property type="term" value="P:intracellular iron ion homeostasis"/>
    <property type="evidence" value="ECO:0007669"/>
    <property type="project" value="TreeGrafter"/>
</dbReference>
<evidence type="ECO:0000256" key="2">
    <source>
        <dbReference type="ARBA" id="ARBA00006278"/>
    </source>
</evidence>
<evidence type="ECO:0000256" key="11">
    <source>
        <dbReference type="ARBA" id="ARBA00023002"/>
    </source>
</evidence>
<evidence type="ECO:0000256" key="14">
    <source>
        <dbReference type="ARBA" id="ARBA00023180"/>
    </source>
</evidence>
<evidence type="ECO:0000256" key="1">
    <source>
        <dbReference type="ARBA" id="ARBA00004651"/>
    </source>
</evidence>
<feature type="domain" description="FAD-binding FR-type" evidence="17">
    <location>
        <begin position="172"/>
        <end position="293"/>
    </location>
</feature>
<accession>A0A5E8B359</accession>
<feature type="transmembrane region" description="Helical" evidence="16">
    <location>
        <begin position="30"/>
        <end position="51"/>
    </location>
</feature>
<dbReference type="InterPro" id="IPR051410">
    <property type="entry name" value="Ferric/Cupric_Reductase"/>
</dbReference>
<evidence type="ECO:0000256" key="5">
    <source>
        <dbReference type="ARBA" id="ARBA00022475"/>
    </source>
</evidence>
<evidence type="ECO:0000256" key="4">
    <source>
        <dbReference type="ARBA" id="ARBA00022448"/>
    </source>
</evidence>
<evidence type="ECO:0000256" key="3">
    <source>
        <dbReference type="ARBA" id="ARBA00012668"/>
    </source>
</evidence>
<dbReference type="GO" id="GO:0005886">
    <property type="term" value="C:plasma membrane"/>
    <property type="evidence" value="ECO:0007669"/>
    <property type="project" value="UniProtKB-SubCell"/>
</dbReference>
<protein>
    <recommendedName>
        <fullName evidence="3">ferric-chelate reductase (NADPH)</fullName>
        <ecNumber evidence="3">1.16.1.9</ecNumber>
    </recommendedName>
</protein>
<dbReference type="Proteomes" id="UP000398389">
    <property type="component" value="Unassembled WGS sequence"/>
</dbReference>
<dbReference type="CDD" id="cd06186">
    <property type="entry name" value="NOX_Duox_like_FAD_NADP"/>
    <property type="match status" value="1"/>
</dbReference>
<keyword evidence="13 16" id="KW-0472">Membrane</keyword>
<keyword evidence="11" id="KW-0560">Oxidoreductase</keyword>
<dbReference type="PROSITE" id="PS51384">
    <property type="entry name" value="FAD_FR"/>
    <property type="match status" value="1"/>
</dbReference>
<comment type="subcellular location">
    <subcellularLocation>
        <location evidence="1">Cell membrane</location>
        <topology evidence="1">Multi-pass membrane protein</topology>
    </subcellularLocation>
</comment>
<dbReference type="InterPro" id="IPR039261">
    <property type="entry name" value="FNR_nucleotide-bd"/>
</dbReference>
<keyword evidence="5" id="KW-1003">Cell membrane</keyword>
<dbReference type="SFLD" id="SFLDG01168">
    <property type="entry name" value="Ferric_reductase_subgroup_(FRE"/>
    <property type="match status" value="1"/>
</dbReference>
<evidence type="ECO:0000313" key="19">
    <source>
        <dbReference type="Proteomes" id="UP000398389"/>
    </source>
</evidence>
<proteinExistence type="inferred from homology"/>
<dbReference type="InterPro" id="IPR013112">
    <property type="entry name" value="FAD-bd_8"/>
</dbReference>
<evidence type="ECO:0000256" key="10">
    <source>
        <dbReference type="ARBA" id="ARBA00022989"/>
    </source>
</evidence>
<evidence type="ECO:0000256" key="7">
    <source>
        <dbReference type="ARBA" id="ARBA00022692"/>
    </source>
</evidence>
<dbReference type="AlphaFoldDB" id="A0A5E8B359"/>
<feature type="transmembrane region" description="Helical" evidence="16">
    <location>
        <begin position="299"/>
        <end position="319"/>
    </location>
</feature>
<dbReference type="InterPro" id="IPR017927">
    <property type="entry name" value="FAD-bd_FR_type"/>
</dbReference>
<dbReference type="Pfam" id="PF01794">
    <property type="entry name" value="Ferric_reduct"/>
    <property type="match status" value="1"/>
</dbReference>
<keyword evidence="10 16" id="KW-1133">Transmembrane helix</keyword>
<dbReference type="SFLD" id="SFLDS00052">
    <property type="entry name" value="Ferric_Reductase_Domain"/>
    <property type="match status" value="1"/>
</dbReference>
<organism evidence="18 19">
    <name type="scientific">Magnusiomyces paraingens</name>
    <dbReference type="NCBI Taxonomy" id="2606893"/>
    <lineage>
        <taxon>Eukaryota</taxon>
        <taxon>Fungi</taxon>
        <taxon>Dikarya</taxon>
        <taxon>Ascomycota</taxon>
        <taxon>Saccharomycotina</taxon>
        <taxon>Dipodascomycetes</taxon>
        <taxon>Dipodascales</taxon>
        <taxon>Dipodascaceae</taxon>
        <taxon>Magnusiomyces</taxon>
    </lineage>
</organism>
<keyword evidence="19" id="KW-1185">Reference proteome</keyword>
<dbReference type="PANTHER" id="PTHR32361:SF9">
    <property type="entry name" value="FERRIC REDUCTASE TRANSMEMBRANE COMPONENT 3-RELATED"/>
    <property type="match status" value="1"/>
</dbReference>
<dbReference type="PANTHER" id="PTHR32361">
    <property type="entry name" value="FERRIC/CUPRIC REDUCTASE TRANSMEMBRANE COMPONENT"/>
    <property type="match status" value="1"/>
</dbReference>
<dbReference type="GeneID" id="43579762"/>
<keyword evidence="14" id="KW-0325">Glycoprotein</keyword>
<evidence type="ECO:0000256" key="6">
    <source>
        <dbReference type="ARBA" id="ARBA00022630"/>
    </source>
</evidence>
<dbReference type="RefSeq" id="XP_031851553.1">
    <property type="nucleotide sequence ID" value="XM_031995662.1"/>
</dbReference>
<reference evidence="18 19" key="1">
    <citation type="submission" date="2019-09" db="EMBL/GenBank/DDBJ databases">
        <authorList>
            <person name="Brejova B."/>
        </authorList>
    </citation>
    <scope>NUCLEOTIDE SEQUENCE [LARGE SCALE GENOMIC DNA]</scope>
</reference>
<evidence type="ECO:0000256" key="15">
    <source>
        <dbReference type="ARBA" id="ARBA00048483"/>
    </source>
</evidence>
<evidence type="ECO:0000313" key="18">
    <source>
        <dbReference type="EMBL" id="VVT45884.1"/>
    </source>
</evidence>
<evidence type="ECO:0000259" key="17">
    <source>
        <dbReference type="PROSITE" id="PS51384"/>
    </source>
</evidence>
<dbReference type="GO" id="GO:0006826">
    <property type="term" value="P:iron ion transport"/>
    <property type="evidence" value="ECO:0007669"/>
    <property type="project" value="UniProtKB-ARBA"/>
</dbReference>
<feature type="transmembrane region" description="Helical" evidence="16">
    <location>
        <begin position="132"/>
        <end position="155"/>
    </location>
</feature>
<keyword evidence="6" id="KW-0285">Flavoprotein</keyword>
<feature type="transmembrane region" description="Helical" evidence="16">
    <location>
        <begin position="72"/>
        <end position="94"/>
    </location>
</feature>
<dbReference type="SUPFAM" id="SSF52343">
    <property type="entry name" value="Ferredoxin reductase-like, C-terminal NADP-linked domain"/>
    <property type="match status" value="1"/>
</dbReference>
<evidence type="ECO:0000256" key="13">
    <source>
        <dbReference type="ARBA" id="ARBA00023136"/>
    </source>
</evidence>
<keyword evidence="9" id="KW-0249">Electron transport</keyword>
<dbReference type="OrthoDB" id="167398at2759"/>
<dbReference type="Gene3D" id="3.40.50.80">
    <property type="entry name" value="Nucleotide-binding domain of ferredoxin-NADP reductase (FNR) module"/>
    <property type="match status" value="1"/>
</dbReference>
<dbReference type="EMBL" id="CABVLU010000001">
    <property type="protein sequence ID" value="VVT45884.1"/>
    <property type="molecule type" value="Genomic_DNA"/>
</dbReference>
<evidence type="ECO:0000256" key="16">
    <source>
        <dbReference type="SAM" id="Phobius"/>
    </source>
</evidence>
<evidence type="ECO:0000256" key="8">
    <source>
        <dbReference type="ARBA" id="ARBA00022827"/>
    </source>
</evidence>
<dbReference type="InterPro" id="IPR013121">
    <property type="entry name" value="Fe_red_NAD-bd_6"/>
</dbReference>
<keyword evidence="7 16" id="KW-0812">Transmembrane</keyword>
<dbReference type="EC" id="1.16.1.9" evidence="3"/>
<keyword evidence="8" id="KW-0274">FAD</keyword>
<dbReference type="InterPro" id="IPR017938">
    <property type="entry name" value="Riboflavin_synthase-like_b-brl"/>
</dbReference>
<dbReference type="Pfam" id="PF08030">
    <property type="entry name" value="NAD_binding_6"/>
    <property type="match status" value="1"/>
</dbReference>
<dbReference type="SUPFAM" id="SSF63380">
    <property type="entry name" value="Riboflavin synthase domain-like"/>
    <property type="match status" value="1"/>
</dbReference>
<comment type="similarity">
    <text evidence="2">Belongs to the ferric reductase (FRE) family.</text>
</comment>
<evidence type="ECO:0000256" key="9">
    <source>
        <dbReference type="ARBA" id="ARBA00022982"/>
    </source>
</evidence>
<feature type="transmembrane region" description="Helical" evidence="16">
    <location>
        <begin position="106"/>
        <end position="125"/>
    </location>
</feature>
<dbReference type="InterPro" id="IPR013130">
    <property type="entry name" value="Fe3_Rdtase_TM_dom"/>
</dbReference>
<dbReference type="GO" id="GO:0052851">
    <property type="term" value="F:ferric-chelate reductase (NADPH) activity"/>
    <property type="evidence" value="ECO:0007669"/>
    <property type="project" value="UniProtKB-EC"/>
</dbReference>
<gene>
    <name evidence="18" type="ORF">SAPINGB_P000939</name>
</gene>
<comment type="catalytic activity">
    <reaction evidence="15">
        <text>2 a Fe(II)-siderophore + NADP(+) + H(+) = 2 a Fe(III)-siderophore + NADPH</text>
        <dbReference type="Rhea" id="RHEA:28795"/>
        <dbReference type="Rhea" id="RHEA-COMP:11342"/>
        <dbReference type="Rhea" id="RHEA-COMP:11344"/>
        <dbReference type="ChEBI" id="CHEBI:15378"/>
        <dbReference type="ChEBI" id="CHEBI:29033"/>
        <dbReference type="ChEBI" id="CHEBI:29034"/>
        <dbReference type="ChEBI" id="CHEBI:57783"/>
        <dbReference type="ChEBI" id="CHEBI:58349"/>
        <dbReference type="EC" id="1.16.1.9"/>
    </reaction>
</comment>
<evidence type="ECO:0000256" key="12">
    <source>
        <dbReference type="ARBA" id="ARBA00023065"/>
    </source>
</evidence>
<name>A0A5E8B359_9ASCO</name>
<sequence length="489" mass="56910">MVIIFMFIRYDIFDGNIRFQSRSRQLSFYVAYRSGIMAVAHLPLIVAFAGRNNILGWLTGWSYDTFNLYHRWLARVMFTLGFIHSIGFTVFYHIGHKYRHEFQLGFFRWGAVAITSGGIILFFSLRHFREQIYDVFLVIHWIFVSIFFAGVWWHLDDLDNREWIYASVALWAFDRFMRLVRIVFSSIKSVADLQLHEPSQLIKLKVKYSNLWEPKPGAYVFIHFIEPIWSITHNHPFSCYPSPEIGEDDVLVLCIRVRNGKTKQLAKHLNQQLQAHQKMRIMIDGPYGHSFPLTNSHTIVLLAGGIGITAVYSYACRLLDQGQKKRIIMVWAVKDIEMLNVFDNEIKFLRQRNSIDITIYVTNGNILMKSSPETTQTYEKTKLDTPDSPVDYLMESPRPEYSSTDQQEITTINYSPCDMLTAKYGEQTIMICKPNIKDITETLIAESQESIAFLACGPPRFNDDVRKNVTDQMGNCKGRVDLFLESYNW</sequence>
<dbReference type="Pfam" id="PF08022">
    <property type="entry name" value="FAD_binding_8"/>
    <property type="match status" value="1"/>
</dbReference>